<dbReference type="GO" id="GO:0032934">
    <property type="term" value="F:sterol binding"/>
    <property type="evidence" value="ECO:0007669"/>
    <property type="project" value="TreeGrafter"/>
</dbReference>
<evidence type="ECO:0000256" key="2">
    <source>
        <dbReference type="ARBA" id="ARBA00022448"/>
    </source>
</evidence>
<keyword evidence="3" id="KW-0445">Lipid transport</keyword>
<evidence type="ECO:0000256" key="1">
    <source>
        <dbReference type="ARBA" id="ARBA00008842"/>
    </source>
</evidence>
<dbReference type="FunFam" id="2.40.160.120:FF:000007">
    <property type="entry name" value="Oxysterol binding protein"/>
    <property type="match status" value="1"/>
</dbReference>
<dbReference type="InterPro" id="IPR018494">
    <property type="entry name" value="Oxysterol-bd_CS"/>
</dbReference>
<dbReference type="InterPro" id="IPR000648">
    <property type="entry name" value="Oxysterol-bd"/>
</dbReference>
<dbReference type="PROSITE" id="PS01013">
    <property type="entry name" value="OSBP"/>
    <property type="match status" value="1"/>
</dbReference>
<accession>A0A0D1YVE3</accession>
<dbReference type="Pfam" id="PF12239">
    <property type="entry name" value="DUF3605"/>
    <property type="match status" value="1"/>
</dbReference>
<comment type="similarity">
    <text evidence="1 5">Belongs to the OSBP family.</text>
</comment>
<sequence length="741" mass="83992">MPVEGGGDAIDLSTRYWNANQPGTTWTKECPEFLLGISEKNKVILSKRDQDFDRITWDRCKELVSHNTIDRFQRNASQLRAYLDYIYYLKKEHGSVLEYVKEFRLKWEDITPSGKPPFEDASDWKILYNDWPYYVEEDITHLVVWTKFTIDEDEQTGLVTPEGTRQIEEFIQRTFLRKGVTRERIVWFKNWKSLKSVHALGNRSSSEEVRDSEGEDTTVVEADQGNAVLSHIISQLRPGADLSRVTLPTFILEERSMLERITNFMAHPDTLLPMPTIDDPVQRFVAVVKFYLSGWHIRPPGVKKPLNPILGEVFTCYWDYPDNTRGYYISEQTSHHPPKSSYFFMAPEHHIRVDGTLKPRSKFLGNSAASMMEGISYLRFTNRGKSKGGEKYILTQPNMYARGILFGKMKYELGDHSYVRCPENNLMADLEFKTKGWVGGTYNAIGGVIKNDKTGEVLFELSGLWSGEMYIKDVKSGQKRLLFDATHAKHAPPKTRPIEEQGERESQRLWLSTVKAVHAVDHETATTEKAKIEDRQREEAKRREEMGVDWHPKLFRRVHAGPGGSEEGEEDLEWVINAHLDTQDPKELVDRILSIAPILPGQGSFGRRDSVRTARSTASNGPTSSGVPSHKDAPNQGNTHENLIDFDSQPAPATTKKDSVSPENPRSDPQQAPVHQSTTINAPIGNTPKSSNLMDDDDGGLNEKMSGMKMQEAMVPQGSSKPLKRADTETSEVDVFVDAEG</sequence>
<dbReference type="InterPro" id="IPR037239">
    <property type="entry name" value="OSBP_sf"/>
</dbReference>
<dbReference type="PANTHER" id="PTHR10972:SF102">
    <property type="entry name" value="OXYSTEROL-BINDING PROTEIN"/>
    <property type="match status" value="1"/>
</dbReference>
<evidence type="ECO:0000256" key="3">
    <source>
        <dbReference type="ARBA" id="ARBA00023055"/>
    </source>
</evidence>
<keyword evidence="2" id="KW-0813">Transport</keyword>
<dbReference type="Proteomes" id="UP000053328">
    <property type="component" value="Unassembled WGS sequence"/>
</dbReference>
<dbReference type="InterPro" id="IPR022036">
    <property type="entry name" value="DUF3605"/>
</dbReference>
<feature type="region of interest" description="Disordered" evidence="6">
    <location>
        <begin position="599"/>
        <end position="741"/>
    </location>
</feature>
<dbReference type="GO" id="GO:0016020">
    <property type="term" value="C:membrane"/>
    <property type="evidence" value="ECO:0007669"/>
    <property type="project" value="TreeGrafter"/>
</dbReference>
<feature type="compositionally biased region" description="Acidic residues" evidence="6">
    <location>
        <begin position="729"/>
        <end position="741"/>
    </location>
</feature>
<feature type="compositionally biased region" description="Polar residues" evidence="6">
    <location>
        <begin position="661"/>
        <end position="681"/>
    </location>
</feature>
<evidence type="ECO:0000256" key="4">
    <source>
        <dbReference type="ARBA" id="ARBA00023121"/>
    </source>
</evidence>
<dbReference type="AlphaFoldDB" id="A0A0D1YVE3"/>
<keyword evidence="4" id="KW-0446">Lipid-binding</keyword>
<dbReference type="Pfam" id="PF01237">
    <property type="entry name" value="Oxysterol_BP"/>
    <property type="match status" value="2"/>
</dbReference>
<protein>
    <recommendedName>
        <fullName evidence="9">Oxysterol-binding protein</fullName>
    </recommendedName>
</protein>
<dbReference type="RefSeq" id="XP_016239482.1">
    <property type="nucleotide sequence ID" value="XM_016377912.1"/>
</dbReference>
<dbReference type="Gene3D" id="1.10.287.2720">
    <property type="match status" value="1"/>
</dbReference>
<dbReference type="VEuPathDB" id="FungiDB:PV08_03560"/>
<dbReference type="EMBL" id="KN847493">
    <property type="protein sequence ID" value="KIW19266.1"/>
    <property type="molecule type" value="Genomic_DNA"/>
</dbReference>
<dbReference type="GO" id="GO:0006869">
    <property type="term" value="P:lipid transport"/>
    <property type="evidence" value="ECO:0007669"/>
    <property type="project" value="UniProtKB-KW"/>
</dbReference>
<evidence type="ECO:0000256" key="5">
    <source>
        <dbReference type="RuleBase" id="RU003844"/>
    </source>
</evidence>
<dbReference type="GeneID" id="27330643"/>
<dbReference type="GO" id="GO:0032541">
    <property type="term" value="C:cortical endoplasmic reticulum"/>
    <property type="evidence" value="ECO:0007669"/>
    <property type="project" value="TreeGrafter"/>
</dbReference>
<dbReference type="GO" id="GO:0005829">
    <property type="term" value="C:cytosol"/>
    <property type="evidence" value="ECO:0007669"/>
    <property type="project" value="TreeGrafter"/>
</dbReference>
<evidence type="ECO:0000313" key="7">
    <source>
        <dbReference type="EMBL" id="KIW19266.1"/>
    </source>
</evidence>
<feature type="compositionally biased region" description="Polar residues" evidence="6">
    <location>
        <begin position="613"/>
        <end position="627"/>
    </location>
</feature>
<dbReference type="Gene3D" id="2.40.160.120">
    <property type="match status" value="1"/>
</dbReference>
<dbReference type="SUPFAM" id="SSF144000">
    <property type="entry name" value="Oxysterol-binding protein-like"/>
    <property type="match status" value="1"/>
</dbReference>
<name>A0A0D1YVE3_9EURO</name>
<keyword evidence="8" id="KW-1185">Reference proteome</keyword>
<feature type="region of interest" description="Disordered" evidence="6">
    <location>
        <begin position="523"/>
        <end position="546"/>
    </location>
</feature>
<dbReference type="STRING" id="91928.A0A0D1YVE3"/>
<dbReference type="OrthoDB" id="14833at2759"/>
<evidence type="ECO:0000313" key="8">
    <source>
        <dbReference type="Proteomes" id="UP000053328"/>
    </source>
</evidence>
<dbReference type="Gene3D" id="3.30.70.3490">
    <property type="match status" value="1"/>
</dbReference>
<dbReference type="PANTHER" id="PTHR10972">
    <property type="entry name" value="OXYSTEROL-BINDING PROTEIN-RELATED"/>
    <property type="match status" value="1"/>
</dbReference>
<organism evidence="7 8">
    <name type="scientific">Exophiala spinifera</name>
    <dbReference type="NCBI Taxonomy" id="91928"/>
    <lineage>
        <taxon>Eukaryota</taxon>
        <taxon>Fungi</taxon>
        <taxon>Dikarya</taxon>
        <taxon>Ascomycota</taxon>
        <taxon>Pezizomycotina</taxon>
        <taxon>Eurotiomycetes</taxon>
        <taxon>Chaetothyriomycetidae</taxon>
        <taxon>Chaetothyriales</taxon>
        <taxon>Herpotrichiellaceae</taxon>
        <taxon>Exophiala</taxon>
    </lineage>
</organism>
<evidence type="ECO:0000256" key="6">
    <source>
        <dbReference type="SAM" id="MobiDB-lite"/>
    </source>
</evidence>
<reference evidence="7 8" key="1">
    <citation type="submission" date="2015-01" db="EMBL/GenBank/DDBJ databases">
        <title>The Genome Sequence of Exophiala spinifera CBS89968.</title>
        <authorList>
            <consortium name="The Broad Institute Genomics Platform"/>
            <person name="Cuomo C."/>
            <person name="de Hoog S."/>
            <person name="Gorbushina A."/>
            <person name="Stielow B."/>
            <person name="Teixiera M."/>
            <person name="Abouelleil A."/>
            <person name="Chapman S.B."/>
            <person name="Priest M."/>
            <person name="Young S.K."/>
            <person name="Wortman J."/>
            <person name="Nusbaum C."/>
            <person name="Birren B."/>
        </authorList>
    </citation>
    <scope>NUCLEOTIDE SEQUENCE [LARGE SCALE GENOMIC DNA]</scope>
    <source>
        <strain evidence="7 8">CBS 89968</strain>
    </source>
</reference>
<dbReference type="FunFam" id="1.10.287.2720:FF:000001">
    <property type="entry name" value="Oxysterol-binding OBPalpha"/>
    <property type="match status" value="1"/>
</dbReference>
<dbReference type="HOGENOM" id="CLU_012334_4_1_1"/>
<gene>
    <name evidence="7" type="ORF">PV08_03560</name>
</gene>
<evidence type="ECO:0008006" key="9">
    <source>
        <dbReference type="Google" id="ProtNLM"/>
    </source>
</evidence>
<proteinExistence type="inferred from homology"/>